<dbReference type="EMBL" id="WMBA01000005">
    <property type="protein sequence ID" value="MTD53375.1"/>
    <property type="molecule type" value="Genomic_DNA"/>
</dbReference>
<dbReference type="AlphaFoldDB" id="A0A6N7YKD7"/>
<dbReference type="InterPro" id="IPR003658">
    <property type="entry name" value="Anti-sigma_ant"/>
</dbReference>
<protein>
    <recommendedName>
        <fullName evidence="2">Anti-sigma factor antagonist</fullName>
    </recommendedName>
</protein>
<dbReference type="RefSeq" id="WP_154755617.1">
    <property type="nucleotide sequence ID" value="NZ_WMBA01000005.1"/>
</dbReference>
<dbReference type="NCBIfam" id="TIGR00377">
    <property type="entry name" value="ant_ant_sig"/>
    <property type="match status" value="1"/>
</dbReference>
<dbReference type="InterPro" id="IPR036513">
    <property type="entry name" value="STAS_dom_sf"/>
</dbReference>
<evidence type="ECO:0000313" key="5">
    <source>
        <dbReference type="Proteomes" id="UP000440096"/>
    </source>
</evidence>
<dbReference type="CDD" id="cd07043">
    <property type="entry name" value="STAS_anti-anti-sigma_factors"/>
    <property type="match status" value="1"/>
</dbReference>
<gene>
    <name evidence="4" type="ORF">GKO32_05180</name>
</gene>
<dbReference type="Pfam" id="PF01740">
    <property type="entry name" value="STAS"/>
    <property type="match status" value="1"/>
</dbReference>
<dbReference type="PROSITE" id="PS50801">
    <property type="entry name" value="STAS"/>
    <property type="match status" value="1"/>
</dbReference>
<evidence type="ECO:0000256" key="1">
    <source>
        <dbReference type="ARBA" id="ARBA00009013"/>
    </source>
</evidence>
<dbReference type="Proteomes" id="UP000440096">
    <property type="component" value="Unassembled WGS sequence"/>
</dbReference>
<accession>A0A6N7YKD7</accession>
<dbReference type="PANTHER" id="PTHR33495:SF2">
    <property type="entry name" value="ANTI-SIGMA FACTOR ANTAGONIST TM_1081-RELATED"/>
    <property type="match status" value="1"/>
</dbReference>
<reference evidence="4 5" key="1">
    <citation type="submission" date="2019-11" db="EMBL/GenBank/DDBJ databases">
        <title>Draft genome of Amycolatopsis RM579.</title>
        <authorList>
            <person name="Duangmal K."/>
            <person name="Mingma R."/>
        </authorList>
    </citation>
    <scope>NUCLEOTIDE SEQUENCE [LARGE SCALE GENOMIC DNA]</scope>
    <source>
        <strain evidence="4 5">RM579</strain>
    </source>
</reference>
<sequence>MANTSSGELLRISREFTDDGVLVRVAGDLDMATAGKLAEELRIARELGAASAPLIVLLDEVDFLGSAGLAVLVHESNGLRIVASSRLVLHSIAATGLAEVLPVFPTVEDALARTAA</sequence>
<evidence type="ECO:0000313" key="4">
    <source>
        <dbReference type="EMBL" id="MTD53375.1"/>
    </source>
</evidence>
<feature type="domain" description="STAS" evidence="3">
    <location>
        <begin position="10"/>
        <end position="114"/>
    </location>
</feature>
<evidence type="ECO:0000256" key="2">
    <source>
        <dbReference type="RuleBase" id="RU003749"/>
    </source>
</evidence>
<proteinExistence type="inferred from homology"/>
<dbReference type="SUPFAM" id="SSF52091">
    <property type="entry name" value="SpoIIaa-like"/>
    <property type="match status" value="1"/>
</dbReference>
<dbReference type="OrthoDB" id="5194587at2"/>
<keyword evidence="5" id="KW-1185">Reference proteome</keyword>
<dbReference type="GO" id="GO:0043856">
    <property type="term" value="F:anti-sigma factor antagonist activity"/>
    <property type="evidence" value="ECO:0007669"/>
    <property type="project" value="InterPro"/>
</dbReference>
<dbReference type="Gene3D" id="3.30.750.24">
    <property type="entry name" value="STAS domain"/>
    <property type="match status" value="1"/>
</dbReference>
<evidence type="ECO:0000259" key="3">
    <source>
        <dbReference type="PROSITE" id="PS50801"/>
    </source>
</evidence>
<dbReference type="PANTHER" id="PTHR33495">
    <property type="entry name" value="ANTI-SIGMA FACTOR ANTAGONIST TM_1081-RELATED-RELATED"/>
    <property type="match status" value="1"/>
</dbReference>
<name>A0A6N7YKD7_9PSEU</name>
<comment type="similarity">
    <text evidence="1 2">Belongs to the anti-sigma-factor antagonist family.</text>
</comment>
<dbReference type="InterPro" id="IPR002645">
    <property type="entry name" value="STAS_dom"/>
</dbReference>
<comment type="caution">
    <text evidence="4">The sequence shown here is derived from an EMBL/GenBank/DDBJ whole genome shotgun (WGS) entry which is preliminary data.</text>
</comment>
<organism evidence="4 5">
    <name type="scientific">Amycolatopsis pithecellobii</name>
    <dbReference type="NCBI Taxonomy" id="664692"/>
    <lineage>
        <taxon>Bacteria</taxon>
        <taxon>Bacillati</taxon>
        <taxon>Actinomycetota</taxon>
        <taxon>Actinomycetes</taxon>
        <taxon>Pseudonocardiales</taxon>
        <taxon>Pseudonocardiaceae</taxon>
        <taxon>Amycolatopsis</taxon>
    </lineage>
</organism>